<dbReference type="PANTHER" id="PTHR11895:SF176">
    <property type="entry name" value="AMIDASE AMID-RELATED"/>
    <property type="match status" value="1"/>
</dbReference>
<dbReference type="EMBL" id="JAMZEG020000001">
    <property type="protein sequence ID" value="MDE8601353.1"/>
    <property type="molecule type" value="Genomic_DNA"/>
</dbReference>
<dbReference type="Proteomes" id="UP001139522">
    <property type="component" value="Unassembled WGS sequence"/>
</dbReference>
<dbReference type="RefSeq" id="WP_275564851.1">
    <property type="nucleotide sequence ID" value="NZ_JAMZEG020000001.1"/>
</dbReference>
<dbReference type="Pfam" id="PF01425">
    <property type="entry name" value="Amidase"/>
    <property type="match status" value="1"/>
</dbReference>
<keyword evidence="3" id="KW-1185">Reference proteome</keyword>
<feature type="domain" description="Amidase" evidence="1">
    <location>
        <begin position="44"/>
        <end position="419"/>
    </location>
</feature>
<gene>
    <name evidence="2" type="ORF">M3I01_000220</name>
</gene>
<name>A0ABT5W962_9GAMM</name>
<dbReference type="InterPro" id="IPR000120">
    <property type="entry name" value="Amidase"/>
</dbReference>
<sequence length="431" mass="46470">MTKSKQSNFAWQGRELMTQWKQAQEILDVKGHSVFTELFDYVAPQQGPLTGAIISIKDLFQVEGYKTQAGSVFINKQPAEHDAAAVALLRKAGASFLGHTNMTALAYSGLGLNPHYGTPDNPLNPGRITGGSTSGGAASVALGVADAALGTDTGGSLRIPAAFCYLVGFKPSQQTVSRKGCLPLSVSLDSIGAIANTVEECELLWHILSAGSSSETSVSPAKQIFPQLTLVVPSNFGMNGLDALVEQGFTAALARLEAAGVIVERRIIDALEDYKALPVWQFSAFECRDYYFTKNSYGEQYDLAKEDLDPRVASRIARAKTISVEDFEQTKLARKAFIQRMAADEPNTIFLLPTVAVVAPKLTDLEENAEYDRVNLLCLRNTSLANVLDGCSVSLPFRFQNEPMGFMLTAGNGMDQQILDLAKTLASIVKA</sequence>
<dbReference type="Gene3D" id="3.90.1300.10">
    <property type="entry name" value="Amidase signature (AS) domain"/>
    <property type="match status" value="1"/>
</dbReference>
<evidence type="ECO:0000259" key="1">
    <source>
        <dbReference type="Pfam" id="PF01425"/>
    </source>
</evidence>
<dbReference type="PANTHER" id="PTHR11895">
    <property type="entry name" value="TRANSAMIDASE"/>
    <property type="match status" value="1"/>
</dbReference>
<reference evidence="2" key="1">
    <citation type="submission" date="2023-01" db="EMBL/GenBank/DDBJ databases">
        <title>Psychroserpens sp. MSW6 and Marinomonas sp. RSW2, isolated from seawater.</title>
        <authorList>
            <person name="Kristyanto S."/>
            <person name="Jung J."/>
            <person name="Kim J.M."/>
            <person name="Jeon C.O."/>
        </authorList>
    </citation>
    <scope>NUCLEOTIDE SEQUENCE</scope>
    <source>
        <strain evidence="2">RSW2</strain>
    </source>
</reference>
<dbReference type="InterPro" id="IPR023631">
    <property type="entry name" value="Amidase_dom"/>
</dbReference>
<dbReference type="SUPFAM" id="SSF75304">
    <property type="entry name" value="Amidase signature (AS) enzymes"/>
    <property type="match status" value="1"/>
</dbReference>
<organism evidence="2 3">
    <name type="scientific">Marinomonas maritima</name>
    <dbReference type="NCBI Taxonomy" id="2940935"/>
    <lineage>
        <taxon>Bacteria</taxon>
        <taxon>Pseudomonadati</taxon>
        <taxon>Pseudomonadota</taxon>
        <taxon>Gammaproteobacteria</taxon>
        <taxon>Oceanospirillales</taxon>
        <taxon>Oceanospirillaceae</taxon>
        <taxon>Marinomonas</taxon>
    </lineage>
</organism>
<comment type="caution">
    <text evidence="2">The sequence shown here is derived from an EMBL/GenBank/DDBJ whole genome shotgun (WGS) entry which is preliminary data.</text>
</comment>
<evidence type="ECO:0000313" key="2">
    <source>
        <dbReference type="EMBL" id="MDE8601353.1"/>
    </source>
</evidence>
<proteinExistence type="predicted"/>
<evidence type="ECO:0000313" key="3">
    <source>
        <dbReference type="Proteomes" id="UP001139522"/>
    </source>
</evidence>
<accession>A0ABT5W962</accession>
<protein>
    <submittedName>
        <fullName evidence="2">Amidase family protein</fullName>
    </submittedName>
</protein>
<dbReference type="InterPro" id="IPR036928">
    <property type="entry name" value="AS_sf"/>
</dbReference>